<evidence type="ECO:0000256" key="1">
    <source>
        <dbReference type="SAM" id="MobiDB-lite"/>
    </source>
</evidence>
<evidence type="ECO:0000313" key="2">
    <source>
        <dbReference type="EMBL" id="GFZ20231.1"/>
    </source>
</evidence>
<dbReference type="AlphaFoldDB" id="A0A7J0HB90"/>
<evidence type="ECO:0008006" key="4">
    <source>
        <dbReference type="Google" id="ProtNLM"/>
    </source>
</evidence>
<protein>
    <recommendedName>
        <fullName evidence="4">MBD domain-containing protein</fullName>
    </recommendedName>
</protein>
<comment type="caution">
    <text evidence="2">The sequence shown here is derived from an EMBL/GenBank/DDBJ whole genome shotgun (WGS) entry which is preliminary data.</text>
</comment>
<gene>
    <name evidence="2" type="ORF">Acr_28g0009360</name>
</gene>
<reference evidence="2 3" key="1">
    <citation type="submission" date="2019-07" db="EMBL/GenBank/DDBJ databases">
        <title>De Novo Assembly of kiwifruit Actinidia rufa.</title>
        <authorList>
            <person name="Sugita-Konishi S."/>
            <person name="Sato K."/>
            <person name="Mori E."/>
            <person name="Abe Y."/>
            <person name="Kisaki G."/>
            <person name="Hamano K."/>
            <person name="Suezawa K."/>
            <person name="Otani M."/>
            <person name="Fukuda T."/>
            <person name="Manabe T."/>
            <person name="Gomi K."/>
            <person name="Tabuchi M."/>
            <person name="Akimitsu K."/>
            <person name="Kataoka I."/>
        </authorList>
    </citation>
    <scope>NUCLEOTIDE SEQUENCE [LARGE SCALE GENOMIC DNA]</scope>
    <source>
        <strain evidence="3">cv. Fuchu</strain>
    </source>
</reference>
<feature type="region of interest" description="Disordered" evidence="1">
    <location>
        <begin position="311"/>
        <end position="341"/>
    </location>
</feature>
<organism evidence="2 3">
    <name type="scientific">Actinidia rufa</name>
    <dbReference type="NCBI Taxonomy" id="165716"/>
    <lineage>
        <taxon>Eukaryota</taxon>
        <taxon>Viridiplantae</taxon>
        <taxon>Streptophyta</taxon>
        <taxon>Embryophyta</taxon>
        <taxon>Tracheophyta</taxon>
        <taxon>Spermatophyta</taxon>
        <taxon>Magnoliopsida</taxon>
        <taxon>eudicotyledons</taxon>
        <taxon>Gunneridae</taxon>
        <taxon>Pentapetalae</taxon>
        <taxon>asterids</taxon>
        <taxon>Ericales</taxon>
        <taxon>Actinidiaceae</taxon>
        <taxon>Actinidia</taxon>
    </lineage>
</organism>
<proteinExistence type="predicted"/>
<dbReference type="Proteomes" id="UP000585474">
    <property type="component" value="Unassembled WGS sequence"/>
</dbReference>
<accession>A0A7J0HB90</accession>
<evidence type="ECO:0000313" key="3">
    <source>
        <dbReference type="Proteomes" id="UP000585474"/>
    </source>
</evidence>
<name>A0A7J0HB90_9ERIC</name>
<dbReference type="OrthoDB" id="10072024at2759"/>
<keyword evidence="3" id="KW-1185">Reference proteome</keyword>
<dbReference type="EMBL" id="BJWL01000028">
    <property type="protein sequence ID" value="GFZ20231.1"/>
    <property type="molecule type" value="Genomic_DNA"/>
</dbReference>
<sequence>MPEFNSLAAHNIMPIPDLNEIPNEGSKLAEEEEAWKYDNRNIKLTKNRTKELKHDEPDLYKNLVAGIPTCGDALGMNLWVVETTTKPLPSWRPKREPSLDVLSVPLQKRPEWLPCGWWIDYKVRSSGSSAGGIDKDITQLKTGTLIAFIEPAARCRSLPEKLQNFEADAGAMAKEEVVGVIKVQGFFKILKGKTACWSAGDAITRTGRFVECGRVRSTAERGVPGLVSNGVLERSKVPFEKVKVILEWIYNMVRVGSEEVHCQILFYLPVLLEARASLRLSPQGPEARARRLDMASGRKFRSRKEVEYFLQTGGKRKKTANPDADTNEKSGSKKKRSAPLNFDFNDVPENVRWVMTDAGFSLPPPAILK</sequence>